<organism evidence="2 3">
    <name type="scientific">Diplogelasinospora grovesii</name>
    <dbReference type="NCBI Taxonomy" id="303347"/>
    <lineage>
        <taxon>Eukaryota</taxon>
        <taxon>Fungi</taxon>
        <taxon>Dikarya</taxon>
        <taxon>Ascomycota</taxon>
        <taxon>Pezizomycotina</taxon>
        <taxon>Sordariomycetes</taxon>
        <taxon>Sordariomycetidae</taxon>
        <taxon>Sordariales</taxon>
        <taxon>Diplogelasinosporaceae</taxon>
        <taxon>Diplogelasinospora</taxon>
    </lineage>
</organism>
<accession>A0AAN6S1Z5</accession>
<dbReference type="EMBL" id="MU853851">
    <property type="protein sequence ID" value="KAK3937549.1"/>
    <property type="molecule type" value="Genomic_DNA"/>
</dbReference>
<dbReference type="InterPro" id="IPR014710">
    <property type="entry name" value="RmlC-like_jellyroll"/>
</dbReference>
<reference evidence="3" key="1">
    <citation type="journal article" date="2023" name="Mol. Phylogenet. Evol.">
        <title>Genome-scale phylogeny and comparative genomics of the fungal order Sordariales.</title>
        <authorList>
            <person name="Hensen N."/>
            <person name="Bonometti L."/>
            <person name="Westerberg I."/>
            <person name="Brannstrom I.O."/>
            <person name="Guillou S."/>
            <person name="Cros-Aarteil S."/>
            <person name="Calhoun S."/>
            <person name="Haridas S."/>
            <person name="Kuo A."/>
            <person name="Mondo S."/>
            <person name="Pangilinan J."/>
            <person name="Riley R."/>
            <person name="LaButti K."/>
            <person name="Andreopoulos B."/>
            <person name="Lipzen A."/>
            <person name="Chen C."/>
            <person name="Yan M."/>
            <person name="Daum C."/>
            <person name="Ng V."/>
            <person name="Clum A."/>
            <person name="Steindorff A."/>
            <person name="Ohm R.A."/>
            <person name="Martin F."/>
            <person name="Silar P."/>
            <person name="Natvig D.O."/>
            <person name="Lalanne C."/>
            <person name="Gautier V."/>
            <person name="Ament-Velasquez S.L."/>
            <person name="Kruys A."/>
            <person name="Hutchinson M.I."/>
            <person name="Powell A.J."/>
            <person name="Barry K."/>
            <person name="Miller A.N."/>
            <person name="Grigoriev I.V."/>
            <person name="Debuchy R."/>
            <person name="Gladieux P."/>
            <person name="Hiltunen Thoren M."/>
            <person name="Johannesson H."/>
        </authorList>
    </citation>
    <scope>NUCLEOTIDE SEQUENCE [LARGE SCALE GENOMIC DNA]</scope>
    <source>
        <strain evidence="3">CBS 340.73</strain>
    </source>
</reference>
<dbReference type="InterPro" id="IPR006045">
    <property type="entry name" value="Cupin_1"/>
</dbReference>
<evidence type="ECO:0000313" key="3">
    <source>
        <dbReference type="Proteomes" id="UP001303473"/>
    </source>
</evidence>
<dbReference type="Pfam" id="PF00190">
    <property type="entry name" value="Cupin_1"/>
    <property type="match status" value="1"/>
</dbReference>
<protein>
    <recommendedName>
        <fullName evidence="1">Cupin type-1 domain-containing protein</fullName>
    </recommendedName>
</protein>
<dbReference type="Gene3D" id="2.60.120.10">
    <property type="entry name" value="Jelly Rolls"/>
    <property type="match status" value="1"/>
</dbReference>
<sequence>MSPQCQLFLANTIADRFNLLLNDTQFSAGNSGELVTANCKTFPALVSTGSNIVISRVKPYEMNTFHVYPRSAELQLVIQGRLVIKITPENGVLNANGNRRVIRNGLIHTQFNPDCTNIIFITSFASKDFSTGQILNQTFTFINDTIAGENINAQCLQQCGIKKRRV</sequence>
<feature type="domain" description="Cupin type-1" evidence="1">
    <location>
        <begin position="28"/>
        <end position="142"/>
    </location>
</feature>
<name>A0AAN6S1Z5_9PEZI</name>
<keyword evidence="3" id="KW-1185">Reference proteome</keyword>
<comment type="caution">
    <text evidence="2">The sequence shown here is derived from an EMBL/GenBank/DDBJ whole genome shotgun (WGS) entry which is preliminary data.</text>
</comment>
<evidence type="ECO:0000313" key="2">
    <source>
        <dbReference type="EMBL" id="KAK3937549.1"/>
    </source>
</evidence>
<evidence type="ECO:0000259" key="1">
    <source>
        <dbReference type="Pfam" id="PF00190"/>
    </source>
</evidence>
<dbReference type="Proteomes" id="UP001303473">
    <property type="component" value="Unassembled WGS sequence"/>
</dbReference>
<proteinExistence type="predicted"/>
<dbReference type="SUPFAM" id="SSF51182">
    <property type="entry name" value="RmlC-like cupins"/>
    <property type="match status" value="1"/>
</dbReference>
<gene>
    <name evidence="2" type="ORF">QBC46DRAFT_366137</name>
</gene>
<dbReference type="PANTHER" id="PTHR31238">
    <property type="entry name" value="GERMIN-LIKE PROTEIN SUBFAMILY 3 MEMBER 3"/>
    <property type="match status" value="1"/>
</dbReference>
<dbReference type="AlphaFoldDB" id="A0AAN6S1Z5"/>
<dbReference type="InterPro" id="IPR011051">
    <property type="entry name" value="RmlC_Cupin_sf"/>
</dbReference>